<reference evidence="1 2" key="1">
    <citation type="journal article" date="2014" name="Proc. Natl. Acad. Sci. U.S.A.">
        <title>Molecular dissection of the evolution of carbapenem-resistant multilocus sequence type 258 Klebsiella pneumoniae.</title>
        <authorList>
            <person name="Deleo F.R."/>
            <person name="Chen L."/>
            <person name="Porcella S.F."/>
            <person name="Martens C.A."/>
            <person name="Kobayashi S.D."/>
            <person name="Porter A.R."/>
            <person name="Chavda K.D."/>
            <person name="Jacobs M.R."/>
            <person name="Mathema B."/>
            <person name="Olsen R.J."/>
            <person name="Bonomo R.A."/>
            <person name="Musser J.M."/>
            <person name="Kreiswirth B.N."/>
        </authorList>
    </citation>
    <scope>NUCLEOTIDE SEQUENCE [LARGE SCALE GENOMIC DNA]</scope>
    <source>
        <strain evidence="1">30684/NJST258_2</strain>
    </source>
</reference>
<dbReference type="AlphaFoldDB" id="W8UTT2"/>
<organism evidence="1 2">
    <name type="scientific">Klebsiella pneumoniae 30684/NJST258_2</name>
    <dbReference type="NCBI Taxonomy" id="1420013"/>
    <lineage>
        <taxon>Bacteria</taxon>
        <taxon>Pseudomonadati</taxon>
        <taxon>Pseudomonadota</taxon>
        <taxon>Gammaproteobacteria</taxon>
        <taxon>Enterobacterales</taxon>
        <taxon>Enterobacteriaceae</taxon>
        <taxon>Klebsiella/Raoultella group</taxon>
        <taxon>Klebsiella</taxon>
        <taxon>Klebsiella pneumoniae complex</taxon>
    </lineage>
</organism>
<dbReference type="Proteomes" id="UP000019586">
    <property type="component" value="Chromosome"/>
</dbReference>
<proteinExistence type="predicted"/>
<dbReference type="HOGENOM" id="CLU_1842476_0_0_6"/>
<protein>
    <submittedName>
        <fullName evidence="1">Uncharacterized protein</fullName>
    </submittedName>
</protein>
<gene>
    <name evidence="1" type="ORF">KPNJ2_02278</name>
</gene>
<evidence type="ECO:0000313" key="2">
    <source>
        <dbReference type="Proteomes" id="UP000019586"/>
    </source>
</evidence>
<accession>W8UTT2</accession>
<sequence length="139" mass="15473">MIINRPTSLKNNFKTHKSVNCSLVLCHCNQPLSLFFSCQVPCRRLCVRRKEGEFEIEQMVSFASLSLEDRRSDTMKDKDEQTALIGMAIGAAVISLVATQKQINQGSIVDELVRLGRQKGDGVEDEVFVQAARLVSKGT</sequence>
<dbReference type="KEGG" id="kps:KPNJ2_02278"/>
<name>W8UTT2_KLEPN</name>
<dbReference type="EMBL" id="CP006918">
    <property type="protein sequence ID" value="AHM79058.1"/>
    <property type="molecule type" value="Genomic_DNA"/>
</dbReference>
<evidence type="ECO:0000313" key="1">
    <source>
        <dbReference type="EMBL" id="AHM79058.1"/>
    </source>
</evidence>
<dbReference type="PATRIC" id="fig|1420013.3.peg.2145"/>